<evidence type="ECO:0000313" key="2">
    <source>
        <dbReference type="EMBL" id="KAF1013823.1"/>
    </source>
</evidence>
<reference evidence="3" key="1">
    <citation type="journal article" date="2020" name="MBio">
        <title>Horizontal gene transfer to a defensive symbiont with a reduced genome amongst a multipartite beetle microbiome.</title>
        <authorList>
            <person name="Waterworth S.C."/>
            <person name="Florez L.V."/>
            <person name="Rees E.R."/>
            <person name="Hertweck C."/>
            <person name="Kaltenpoth M."/>
            <person name="Kwan J.C."/>
        </authorList>
    </citation>
    <scope>NUCLEOTIDE SEQUENCE [LARGE SCALE GENOMIC DNA]</scope>
</reference>
<dbReference type="AlphaFoldDB" id="A0A7V8FEF3"/>
<name>A0A7V8FEF3_STEMA</name>
<evidence type="ECO:0000313" key="3">
    <source>
        <dbReference type="Proteomes" id="UP000487117"/>
    </source>
</evidence>
<dbReference type="Proteomes" id="UP000487117">
    <property type="component" value="Unassembled WGS sequence"/>
</dbReference>
<sequence>MSHTVLHHTLRCAGLLLPLALLTACGGHKKLAKAEQPPAEVPVVEVKTPELDGRGSYRFMMSDGDTKMTADQFDAWMKANGIRVAKGNDGPVQPVVVASKGAPKDKKKKKK</sequence>
<protein>
    <recommendedName>
        <fullName evidence="4">Lipoprotein</fullName>
    </recommendedName>
</protein>
<dbReference type="EMBL" id="WNDS01000004">
    <property type="protein sequence ID" value="KAF1013823.1"/>
    <property type="molecule type" value="Genomic_DNA"/>
</dbReference>
<gene>
    <name evidence="2" type="ORF">GAK31_02840</name>
</gene>
<organism evidence="2 3">
    <name type="scientific">Stenotrophomonas maltophilia</name>
    <name type="common">Pseudomonas maltophilia</name>
    <name type="synonym">Xanthomonas maltophilia</name>
    <dbReference type="NCBI Taxonomy" id="40324"/>
    <lineage>
        <taxon>Bacteria</taxon>
        <taxon>Pseudomonadati</taxon>
        <taxon>Pseudomonadota</taxon>
        <taxon>Gammaproteobacteria</taxon>
        <taxon>Lysobacterales</taxon>
        <taxon>Lysobacteraceae</taxon>
        <taxon>Stenotrophomonas</taxon>
        <taxon>Stenotrophomonas maltophilia group</taxon>
    </lineage>
</organism>
<comment type="caution">
    <text evidence="2">The sequence shown here is derived from an EMBL/GenBank/DDBJ whole genome shotgun (WGS) entry which is preliminary data.</text>
</comment>
<evidence type="ECO:0000256" key="1">
    <source>
        <dbReference type="SAM" id="MobiDB-lite"/>
    </source>
</evidence>
<feature type="region of interest" description="Disordered" evidence="1">
    <location>
        <begin position="86"/>
        <end position="111"/>
    </location>
</feature>
<accession>A0A7V8FEF3</accession>
<proteinExistence type="predicted"/>
<evidence type="ECO:0008006" key="4">
    <source>
        <dbReference type="Google" id="ProtNLM"/>
    </source>
</evidence>